<dbReference type="Proteomes" id="UP000494111">
    <property type="component" value="Unassembled WGS sequence"/>
</dbReference>
<dbReference type="NCBIfam" id="NF033788">
    <property type="entry name" value="HTH_metalloreg"/>
    <property type="match status" value="1"/>
</dbReference>
<dbReference type="GO" id="GO:0004792">
    <property type="term" value="F:thiosulfate-cyanide sulfurtransferase activity"/>
    <property type="evidence" value="ECO:0007669"/>
    <property type="project" value="UniProtKB-EC"/>
</dbReference>
<gene>
    <name evidence="4" type="primary">glpE_1</name>
    <name evidence="4" type="ORF">LMG3458_00808</name>
</gene>
<dbReference type="PROSITE" id="PS00380">
    <property type="entry name" value="RHODANESE_1"/>
    <property type="match status" value="1"/>
</dbReference>
<organism evidence="4 5">
    <name type="scientific">Achromobacter deleyi</name>
    <dbReference type="NCBI Taxonomy" id="1353891"/>
    <lineage>
        <taxon>Bacteria</taxon>
        <taxon>Pseudomonadati</taxon>
        <taxon>Pseudomonadota</taxon>
        <taxon>Betaproteobacteria</taxon>
        <taxon>Burkholderiales</taxon>
        <taxon>Alcaligenaceae</taxon>
        <taxon>Achromobacter</taxon>
    </lineage>
</organism>
<evidence type="ECO:0000313" key="5">
    <source>
        <dbReference type="Proteomes" id="UP000494111"/>
    </source>
</evidence>
<evidence type="ECO:0000313" key="4">
    <source>
        <dbReference type="EMBL" id="CAB3665297.1"/>
    </source>
</evidence>
<dbReference type="EC" id="2.8.1.1" evidence="4"/>
<evidence type="ECO:0000259" key="2">
    <source>
        <dbReference type="PROSITE" id="PS50206"/>
    </source>
</evidence>
<evidence type="ECO:0000256" key="1">
    <source>
        <dbReference type="SAM" id="MobiDB-lite"/>
    </source>
</evidence>
<name>A0A6S6ZBA1_9BURK</name>
<dbReference type="AlphaFoldDB" id="A0A6S6ZBA1"/>
<dbReference type="InterPro" id="IPR036388">
    <property type="entry name" value="WH-like_DNA-bd_sf"/>
</dbReference>
<dbReference type="Pfam" id="PF00581">
    <property type="entry name" value="Rhodanese"/>
    <property type="match status" value="1"/>
</dbReference>
<dbReference type="GO" id="GO:0003700">
    <property type="term" value="F:DNA-binding transcription factor activity"/>
    <property type="evidence" value="ECO:0007669"/>
    <property type="project" value="InterPro"/>
</dbReference>
<dbReference type="InterPro" id="IPR036390">
    <property type="entry name" value="WH_DNA-bd_sf"/>
</dbReference>
<dbReference type="PRINTS" id="PR00778">
    <property type="entry name" value="HTHARSR"/>
</dbReference>
<dbReference type="SMART" id="SM00450">
    <property type="entry name" value="RHOD"/>
    <property type="match status" value="1"/>
</dbReference>
<dbReference type="SMART" id="SM00418">
    <property type="entry name" value="HTH_ARSR"/>
    <property type="match status" value="1"/>
</dbReference>
<dbReference type="InterPro" id="IPR011991">
    <property type="entry name" value="ArsR-like_HTH"/>
</dbReference>
<protein>
    <submittedName>
        <fullName evidence="4">Thiosulfate sulfurtransferase GlpE</fullName>
        <ecNumber evidence="4">2.8.1.1</ecNumber>
    </submittedName>
</protein>
<feature type="domain" description="Rhodanese" evidence="2">
    <location>
        <begin position="143"/>
        <end position="232"/>
    </location>
</feature>
<dbReference type="InterPro" id="IPR050229">
    <property type="entry name" value="GlpE_sulfurtransferase"/>
</dbReference>
<dbReference type="Pfam" id="PF12840">
    <property type="entry name" value="HTH_20"/>
    <property type="match status" value="1"/>
</dbReference>
<dbReference type="CDD" id="cd00158">
    <property type="entry name" value="RHOD"/>
    <property type="match status" value="1"/>
</dbReference>
<dbReference type="SUPFAM" id="SSF46785">
    <property type="entry name" value="Winged helix' DNA-binding domain"/>
    <property type="match status" value="1"/>
</dbReference>
<dbReference type="Gene3D" id="1.10.10.10">
    <property type="entry name" value="Winged helix-like DNA-binding domain superfamily/Winged helix DNA-binding domain"/>
    <property type="match status" value="1"/>
</dbReference>
<dbReference type="PANTHER" id="PTHR43031:SF1">
    <property type="entry name" value="PYRIDINE NUCLEOTIDE-DISULPHIDE OXIDOREDUCTASE"/>
    <property type="match status" value="1"/>
</dbReference>
<evidence type="ECO:0000259" key="3">
    <source>
        <dbReference type="PROSITE" id="PS50987"/>
    </source>
</evidence>
<keyword evidence="4" id="KW-0808">Transferase</keyword>
<dbReference type="InterPro" id="IPR001845">
    <property type="entry name" value="HTH_ArsR_DNA-bd_dom"/>
</dbReference>
<feature type="domain" description="HTH arsR-type" evidence="3">
    <location>
        <begin position="20"/>
        <end position="114"/>
    </location>
</feature>
<dbReference type="EMBL" id="CADIJO010000002">
    <property type="protein sequence ID" value="CAB3665297.1"/>
    <property type="molecule type" value="Genomic_DNA"/>
</dbReference>
<dbReference type="PROSITE" id="PS50206">
    <property type="entry name" value="RHODANESE_3"/>
    <property type="match status" value="1"/>
</dbReference>
<dbReference type="InterPro" id="IPR001307">
    <property type="entry name" value="Thiosulphate_STrfase_CS"/>
</dbReference>
<dbReference type="Gene3D" id="3.40.250.10">
    <property type="entry name" value="Rhodanese-like domain"/>
    <property type="match status" value="1"/>
</dbReference>
<dbReference type="CDD" id="cd00090">
    <property type="entry name" value="HTH_ARSR"/>
    <property type="match status" value="1"/>
</dbReference>
<accession>A0A6S6ZBA1</accession>
<feature type="region of interest" description="Disordered" evidence="1">
    <location>
        <begin position="1"/>
        <end position="21"/>
    </location>
</feature>
<sequence length="235" mass="25289">MFASMKTLPPSPSMPLPLADPADSLDDLADAAKTLGHPHRLALLQAVLQRESTVEQLALLSGLSITNASQHLQQLKRAGFIQSRRDGKHVLYRGGTGPVSEVLSALQDYLAHQRQEMQRVASDSVNRPEQLEAVSIEALVAKLDDGALLLDVRSPDDYAAGHIPGAVNLPTEALEAHLAQLPRDQAIVAYCGGRYCVLSMRAVALLRARGFQAQRLGDGFPAWKAAGLRVESAPH</sequence>
<dbReference type="PANTHER" id="PTHR43031">
    <property type="entry name" value="FAD-DEPENDENT OXIDOREDUCTASE"/>
    <property type="match status" value="1"/>
</dbReference>
<reference evidence="4 5" key="1">
    <citation type="submission" date="2020-04" db="EMBL/GenBank/DDBJ databases">
        <authorList>
            <person name="De Canck E."/>
        </authorList>
    </citation>
    <scope>NUCLEOTIDE SEQUENCE [LARGE SCALE GENOMIC DNA]</scope>
    <source>
        <strain evidence="4 5">LMG 3458</strain>
    </source>
</reference>
<dbReference type="SUPFAM" id="SSF52821">
    <property type="entry name" value="Rhodanese/Cell cycle control phosphatase"/>
    <property type="match status" value="1"/>
</dbReference>
<dbReference type="PROSITE" id="PS50987">
    <property type="entry name" value="HTH_ARSR_2"/>
    <property type="match status" value="1"/>
</dbReference>
<dbReference type="InterPro" id="IPR036873">
    <property type="entry name" value="Rhodanese-like_dom_sf"/>
</dbReference>
<dbReference type="InterPro" id="IPR001763">
    <property type="entry name" value="Rhodanese-like_dom"/>
</dbReference>
<proteinExistence type="predicted"/>